<comment type="catalytic activity">
    <reaction evidence="2">
        <text>a monoacylglycerol + H2O = glycerol + a fatty acid + H(+)</text>
        <dbReference type="Rhea" id="RHEA:15245"/>
        <dbReference type="ChEBI" id="CHEBI:15377"/>
        <dbReference type="ChEBI" id="CHEBI:15378"/>
        <dbReference type="ChEBI" id="CHEBI:17408"/>
        <dbReference type="ChEBI" id="CHEBI:17754"/>
        <dbReference type="ChEBI" id="CHEBI:28868"/>
    </reaction>
</comment>
<dbReference type="Gene3D" id="3.40.50.1820">
    <property type="entry name" value="alpha/beta hydrolase"/>
    <property type="match status" value="1"/>
</dbReference>
<dbReference type="EMBL" id="CP119877">
    <property type="protein sequence ID" value="WFD33463.1"/>
    <property type="molecule type" value="Genomic_DNA"/>
</dbReference>
<dbReference type="SUPFAM" id="SSF53474">
    <property type="entry name" value="alpha/beta-Hydrolases"/>
    <property type="match status" value="1"/>
</dbReference>
<dbReference type="Pfam" id="PF02230">
    <property type="entry name" value="Abhydrolase_2"/>
    <property type="match status" value="1"/>
</dbReference>
<proteinExistence type="predicted"/>
<evidence type="ECO:0000256" key="3">
    <source>
        <dbReference type="SAM" id="MobiDB-lite"/>
    </source>
</evidence>
<feature type="compositionally biased region" description="Basic and acidic residues" evidence="3">
    <location>
        <begin position="1"/>
        <end position="11"/>
    </location>
</feature>
<dbReference type="GO" id="GO:0016787">
    <property type="term" value="F:hydrolase activity"/>
    <property type="evidence" value="ECO:0007669"/>
    <property type="project" value="InterPro"/>
</dbReference>
<dbReference type="Proteomes" id="UP001219933">
    <property type="component" value="Chromosome 1"/>
</dbReference>
<protein>
    <recommendedName>
        <fullName evidence="4">Phospholipase/carboxylesterase/thioesterase domain-containing protein</fullName>
    </recommendedName>
</protein>
<feature type="region of interest" description="Disordered" evidence="3">
    <location>
        <begin position="1"/>
        <end position="20"/>
    </location>
</feature>
<accession>A0AAF0J4R9</accession>
<sequence>MQATPHKEPKTRPTPTSAGLKAHLRRTGRSDDALTFEYAAAPDGVDSNLLIMLHGLGDSSAPFMRLGKTLQRTLPQTAVLSVNAPRRVPLLEEEAWMWWDSFDTLGENPRHAIGALAGLLSYIHELGWPQERIHLFGYAQGGSLALETLVAERRSLAVGSVVSVVGPLLSHPTFSPALSVPLMLITRIPAAVLQTPVVRLPT</sequence>
<evidence type="ECO:0000313" key="5">
    <source>
        <dbReference type="EMBL" id="WFD33463.1"/>
    </source>
</evidence>
<feature type="domain" description="Phospholipase/carboxylesterase/thioesterase" evidence="4">
    <location>
        <begin position="41"/>
        <end position="176"/>
    </location>
</feature>
<dbReference type="InterPro" id="IPR003140">
    <property type="entry name" value="PLipase/COase/thioEstase"/>
</dbReference>
<reference evidence="5" key="1">
    <citation type="submission" date="2023-03" db="EMBL/GenBank/DDBJ databases">
        <title>Mating type loci evolution in Malassezia.</title>
        <authorList>
            <person name="Coelho M.A."/>
        </authorList>
    </citation>
    <scope>NUCLEOTIDE SEQUENCE</scope>
    <source>
        <strain evidence="5">CBS 11721</strain>
    </source>
</reference>
<organism evidence="5 6">
    <name type="scientific">Malassezia cuniculi</name>
    <dbReference type="NCBI Taxonomy" id="948313"/>
    <lineage>
        <taxon>Eukaryota</taxon>
        <taxon>Fungi</taxon>
        <taxon>Dikarya</taxon>
        <taxon>Basidiomycota</taxon>
        <taxon>Ustilaginomycotina</taxon>
        <taxon>Malasseziomycetes</taxon>
        <taxon>Malasseziales</taxon>
        <taxon>Malasseziaceae</taxon>
        <taxon>Malassezia</taxon>
    </lineage>
</organism>
<comment type="catalytic activity">
    <reaction evidence="1">
        <text>a diacylglycerol + H2O = a monoacylglycerol + a fatty acid + H(+)</text>
        <dbReference type="Rhea" id="RHEA:32731"/>
        <dbReference type="ChEBI" id="CHEBI:15377"/>
        <dbReference type="ChEBI" id="CHEBI:15378"/>
        <dbReference type="ChEBI" id="CHEBI:17408"/>
        <dbReference type="ChEBI" id="CHEBI:18035"/>
        <dbReference type="ChEBI" id="CHEBI:28868"/>
    </reaction>
</comment>
<evidence type="ECO:0000313" key="6">
    <source>
        <dbReference type="Proteomes" id="UP001219933"/>
    </source>
</evidence>
<gene>
    <name evidence="5" type="ORF">MCUN1_000276</name>
</gene>
<dbReference type="AlphaFoldDB" id="A0AAF0J4R9"/>
<evidence type="ECO:0000259" key="4">
    <source>
        <dbReference type="Pfam" id="PF02230"/>
    </source>
</evidence>
<evidence type="ECO:0000256" key="1">
    <source>
        <dbReference type="ARBA" id="ARBA00047591"/>
    </source>
</evidence>
<keyword evidence="6" id="KW-1185">Reference proteome</keyword>
<dbReference type="InterPro" id="IPR029058">
    <property type="entry name" value="AB_hydrolase_fold"/>
</dbReference>
<name>A0AAF0J4R9_9BASI</name>
<evidence type="ECO:0000256" key="2">
    <source>
        <dbReference type="ARBA" id="ARBA00048461"/>
    </source>
</evidence>